<proteinExistence type="predicted"/>
<keyword evidence="2" id="KW-1185">Reference proteome</keyword>
<dbReference type="EMBL" id="CAJVPP010001653">
    <property type="protein sequence ID" value="CAG8566818.1"/>
    <property type="molecule type" value="Genomic_DNA"/>
</dbReference>
<comment type="caution">
    <text evidence="1">The sequence shown here is derived from an EMBL/GenBank/DDBJ whole genome shotgun (WGS) entry which is preliminary data.</text>
</comment>
<name>A0A9N9BKH3_FUNMO</name>
<evidence type="ECO:0000313" key="1">
    <source>
        <dbReference type="EMBL" id="CAG8566818.1"/>
    </source>
</evidence>
<organism evidence="1 2">
    <name type="scientific">Funneliformis mosseae</name>
    <name type="common">Endomycorrhizal fungus</name>
    <name type="synonym">Glomus mosseae</name>
    <dbReference type="NCBI Taxonomy" id="27381"/>
    <lineage>
        <taxon>Eukaryota</taxon>
        <taxon>Fungi</taxon>
        <taxon>Fungi incertae sedis</taxon>
        <taxon>Mucoromycota</taxon>
        <taxon>Glomeromycotina</taxon>
        <taxon>Glomeromycetes</taxon>
        <taxon>Glomerales</taxon>
        <taxon>Glomeraceae</taxon>
        <taxon>Funneliformis</taxon>
    </lineage>
</organism>
<gene>
    <name evidence="1" type="ORF">FMOSSE_LOCUS7247</name>
</gene>
<sequence length="51" mass="5841">MSEGIGSDMFRLTIQISVKFERYWVKNMQQPVDTAIALNGLQARTKRAPSR</sequence>
<dbReference type="AlphaFoldDB" id="A0A9N9BKH3"/>
<accession>A0A9N9BKH3</accession>
<dbReference type="Proteomes" id="UP000789375">
    <property type="component" value="Unassembled WGS sequence"/>
</dbReference>
<evidence type="ECO:0000313" key="2">
    <source>
        <dbReference type="Proteomes" id="UP000789375"/>
    </source>
</evidence>
<protein>
    <submittedName>
        <fullName evidence="1">3129_t:CDS:1</fullName>
    </submittedName>
</protein>
<reference evidence="1" key="1">
    <citation type="submission" date="2021-06" db="EMBL/GenBank/DDBJ databases">
        <authorList>
            <person name="Kallberg Y."/>
            <person name="Tangrot J."/>
            <person name="Rosling A."/>
        </authorList>
    </citation>
    <scope>NUCLEOTIDE SEQUENCE</scope>
    <source>
        <strain evidence="1">87-6 pot B 2015</strain>
    </source>
</reference>